<dbReference type="Pfam" id="PF00768">
    <property type="entry name" value="Peptidase_S11"/>
    <property type="match status" value="1"/>
</dbReference>
<dbReference type="InterPro" id="IPR001967">
    <property type="entry name" value="Peptidase_S11_N"/>
</dbReference>
<dbReference type="InterPro" id="IPR018044">
    <property type="entry name" value="Peptidase_S11"/>
</dbReference>
<evidence type="ECO:0000256" key="2">
    <source>
        <dbReference type="ARBA" id="ARBA00022729"/>
    </source>
</evidence>
<feature type="domain" description="Peptidase S11 D-alanyl-D-alanine carboxypeptidase A N-terminal" evidence="12">
    <location>
        <begin position="30"/>
        <end position="252"/>
    </location>
</feature>
<keyword evidence="13" id="KW-0121">Carboxypeptidase</keyword>
<accession>A0A2T0X416</accession>
<name>A0A2T0X416_9RHOB</name>
<protein>
    <submittedName>
        <fullName evidence="13">D-alanyl-D-alanine carboxypeptidase</fullName>
    </submittedName>
</protein>
<sequence length="555" mass="57587">MRTRPGLSPLSYLIAALIWGLFALAAQTAHSAPYAAMVIDARTGEVLHSRNADTPLHPASLTKMMTLYIAFDAIERGEIGLDTPIPISAHAAATPYAIGFRAGSSVPLRHLLRAAAIRSSNDGATAIAEALSGSEEAFARRMTETARALGMSRTTFRNAHGLTASGHMSTARDMTTLGRRVFYDFPQYYNLFSRRSADIGITTVRNTNRRLLDAYRGADGIKTGFTNAAGWNLVASAERGGERVVATVFGGQSAGWRNARVAELLDMGFERAPTHATVRRPRHVDLTGIARGGAATTLRTSGAVSRSIRPHGRPRRGTPVLTVEMQDLIEEAVGVALLEPEADASAAEEEAAAAPMPAPQQGDAPAAGETVVAQAQAPAEEEGGDALRLAAAAPDPAPEAPDAGAALAQEAPADLSAGDAPEGAPLLAVAEPQIVIEAVPLLATVPVAEAAVGLPAIADPAAAIARPEAIERVSTSGGERLAAAHLGLYPTEFEARRALLQAALADVSTLSEARRAVRHSPRGWAARFEGLTPAAAGSACARLAARGAGCEVEAP</sequence>
<dbReference type="GO" id="GO:0009002">
    <property type="term" value="F:serine-type D-Ala-D-Ala carboxypeptidase activity"/>
    <property type="evidence" value="ECO:0007669"/>
    <property type="project" value="InterPro"/>
</dbReference>
<reference evidence="13 14" key="1">
    <citation type="submission" date="2018-03" db="EMBL/GenBank/DDBJ databases">
        <title>Genomic Encyclopedia of Archaeal and Bacterial Type Strains, Phase II (KMG-II): from individual species to whole genera.</title>
        <authorList>
            <person name="Goeker M."/>
        </authorList>
    </citation>
    <scope>NUCLEOTIDE SEQUENCE [LARGE SCALE GENOMIC DNA]</scope>
    <source>
        <strain evidence="13 14">DSM 29318</strain>
    </source>
</reference>
<gene>
    <name evidence="13" type="ORF">BCF33_2570</name>
</gene>
<organism evidence="13 14">
    <name type="scientific">Hasllibacter halocynthiae</name>
    <dbReference type="NCBI Taxonomy" id="595589"/>
    <lineage>
        <taxon>Bacteria</taxon>
        <taxon>Pseudomonadati</taxon>
        <taxon>Pseudomonadota</taxon>
        <taxon>Alphaproteobacteria</taxon>
        <taxon>Rhodobacterales</taxon>
        <taxon>Roseobacteraceae</taxon>
        <taxon>Hasllibacter</taxon>
    </lineage>
</organism>
<dbReference type="PANTHER" id="PTHR21581">
    <property type="entry name" value="D-ALANYL-D-ALANINE CARBOXYPEPTIDASE"/>
    <property type="match status" value="1"/>
</dbReference>
<feature type="signal peptide" evidence="11">
    <location>
        <begin position="1"/>
        <end position="31"/>
    </location>
</feature>
<dbReference type="GO" id="GO:0008360">
    <property type="term" value="P:regulation of cell shape"/>
    <property type="evidence" value="ECO:0007669"/>
    <property type="project" value="UniProtKB-KW"/>
</dbReference>
<evidence type="ECO:0000256" key="7">
    <source>
        <dbReference type="PIRSR" id="PIRSR618044-1"/>
    </source>
</evidence>
<evidence type="ECO:0000313" key="14">
    <source>
        <dbReference type="Proteomes" id="UP000238801"/>
    </source>
</evidence>
<comment type="similarity">
    <text evidence="1 9">Belongs to the peptidase S11 family.</text>
</comment>
<dbReference type="SUPFAM" id="SSF56601">
    <property type="entry name" value="beta-lactamase/transpeptidase-like"/>
    <property type="match status" value="1"/>
</dbReference>
<keyword evidence="4" id="KW-0133">Cell shape</keyword>
<keyword evidence="6" id="KW-0961">Cell wall biogenesis/degradation</keyword>
<dbReference type="GO" id="GO:0071555">
    <property type="term" value="P:cell wall organization"/>
    <property type="evidence" value="ECO:0007669"/>
    <property type="project" value="UniProtKB-KW"/>
</dbReference>
<keyword evidence="2 11" id="KW-0732">Signal</keyword>
<keyword evidence="3" id="KW-0378">Hydrolase</keyword>
<evidence type="ECO:0000256" key="3">
    <source>
        <dbReference type="ARBA" id="ARBA00022801"/>
    </source>
</evidence>
<comment type="caution">
    <text evidence="13">The sequence shown here is derived from an EMBL/GenBank/DDBJ whole genome shotgun (WGS) entry which is preliminary data.</text>
</comment>
<feature type="binding site" evidence="8">
    <location>
        <position position="222"/>
    </location>
    <ligand>
        <name>substrate</name>
    </ligand>
</feature>
<evidence type="ECO:0000259" key="12">
    <source>
        <dbReference type="Pfam" id="PF00768"/>
    </source>
</evidence>
<dbReference type="GO" id="GO:0009252">
    <property type="term" value="P:peptidoglycan biosynthetic process"/>
    <property type="evidence" value="ECO:0007669"/>
    <property type="project" value="UniProtKB-KW"/>
</dbReference>
<dbReference type="PRINTS" id="PR00725">
    <property type="entry name" value="DADACBPTASE1"/>
</dbReference>
<feature type="chain" id="PRO_5015634894" evidence="11">
    <location>
        <begin position="32"/>
        <end position="555"/>
    </location>
</feature>
<dbReference type="EMBL" id="PVTT01000002">
    <property type="protein sequence ID" value="PRY93688.1"/>
    <property type="molecule type" value="Genomic_DNA"/>
</dbReference>
<dbReference type="Proteomes" id="UP000238801">
    <property type="component" value="Unassembled WGS sequence"/>
</dbReference>
<dbReference type="PANTHER" id="PTHR21581:SF6">
    <property type="entry name" value="TRAFFICKING PROTEIN PARTICLE COMPLEX SUBUNIT 12"/>
    <property type="match status" value="1"/>
</dbReference>
<feature type="region of interest" description="Disordered" evidence="10">
    <location>
        <begin position="299"/>
        <end position="318"/>
    </location>
</feature>
<evidence type="ECO:0000256" key="5">
    <source>
        <dbReference type="ARBA" id="ARBA00022984"/>
    </source>
</evidence>
<evidence type="ECO:0000256" key="4">
    <source>
        <dbReference type="ARBA" id="ARBA00022960"/>
    </source>
</evidence>
<feature type="active site" evidence="7">
    <location>
        <position position="119"/>
    </location>
</feature>
<evidence type="ECO:0000256" key="11">
    <source>
        <dbReference type="SAM" id="SignalP"/>
    </source>
</evidence>
<evidence type="ECO:0000256" key="1">
    <source>
        <dbReference type="ARBA" id="ARBA00007164"/>
    </source>
</evidence>
<feature type="active site" description="Acyl-ester intermediate" evidence="7">
    <location>
        <position position="60"/>
    </location>
</feature>
<dbReference type="Gene3D" id="3.40.710.10">
    <property type="entry name" value="DD-peptidase/beta-lactamase superfamily"/>
    <property type="match status" value="1"/>
</dbReference>
<feature type="region of interest" description="Disordered" evidence="10">
    <location>
        <begin position="343"/>
        <end position="384"/>
    </location>
</feature>
<evidence type="ECO:0000313" key="13">
    <source>
        <dbReference type="EMBL" id="PRY93688.1"/>
    </source>
</evidence>
<evidence type="ECO:0000256" key="10">
    <source>
        <dbReference type="SAM" id="MobiDB-lite"/>
    </source>
</evidence>
<evidence type="ECO:0000256" key="6">
    <source>
        <dbReference type="ARBA" id="ARBA00023316"/>
    </source>
</evidence>
<keyword evidence="14" id="KW-1185">Reference proteome</keyword>
<dbReference type="GO" id="GO:0006508">
    <property type="term" value="P:proteolysis"/>
    <property type="evidence" value="ECO:0007669"/>
    <property type="project" value="InterPro"/>
</dbReference>
<evidence type="ECO:0000256" key="9">
    <source>
        <dbReference type="RuleBase" id="RU004016"/>
    </source>
</evidence>
<keyword evidence="5" id="KW-0573">Peptidoglycan synthesis</keyword>
<dbReference type="AlphaFoldDB" id="A0A2T0X416"/>
<evidence type="ECO:0000256" key="8">
    <source>
        <dbReference type="PIRSR" id="PIRSR618044-2"/>
    </source>
</evidence>
<dbReference type="RefSeq" id="WP_245883825.1">
    <property type="nucleotide sequence ID" value="NZ_PVTT01000002.1"/>
</dbReference>
<feature type="compositionally biased region" description="Low complexity" evidence="10">
    <location>
        <begin position="352"/>
        <end position="378"/>
    </location>
</feature>
<proteinExistence type="inferred from homology"/>
<keyword evidence="13" id="KW-0645">Protease</keyword>
<dbReference type="InterPro" id="IPR012338">
    <property type="entry name" value="Beta-lactam/transpept-like"/>
</dbReference>
<feature type="active site" description="Proton acceptor" evidence="7">
    <location>
        <position position="63"/>
    </location>
</feature>